<dbReference type="InterPro" id="IPR005467">
    <property type="entry name" value="His_kinase_dom"/>
</dbReference>
<evidence type="ECO:0000256" key="14">
    <source>
        <dbReference type="SAM" id="Phobius"/>
    </source>
</evidence>
<dbReference type="PANTHER" id="PTHR45528:SF1">
    <property type="entry name" value="SENSOR HISTIDINE KINASE CPXA"/>
    <property type="match status" value="1"/>
</dbReference>
<reference evidence="17 18" key="1">
    <citation type="submission" date="2023-06" db="EMBL/GenBank/DDBJ databases">
        <title>Five Gram-positive bacteria isolated from mangrove sediments in Shenzhen, Guangdong, China.</title>
        <authorList>
            <person name="Yu S."/>
            <person name="Zheng W."/>
            <person name="Huang Y."/>
        </authorList>
    </citation>
    <scope>NUCLEOTIDE SEQUENCE [LARGE SCALE GENOMIC DNA]</scope>
    <source>
        <strain evidence="17 18">SaN35-3</strain>
    </source>
</reference>
<dbReference type="RefSeq" id="WP_226539440.1">
    <property type="nucleotide sequence ID" value="NZ_CP129013.1"/>
</dbReference>
<evidence type="ECO:0000259" key="16">
    <source>
        <dbReference type="PROSITE" id="PS50885"/>
    </source>
</evidence>
<evidence type="ECO:0000259" key="15">
    <source>
        <dbReference type="PROSITE" id="PS50109"/>
    </source>
</evidence>
<dbReference type="InterPro" id="IPR050398">
    <property type="entry name" value="HssS/ArlS-like"/>
</dbReference>
<feature type="transmembrane region" description="Helical" evidence="14">
    <location>
        <begin position="161"/>
        <end position="184"/>
    </location>
</feature>
<keyword evidence="4" id="KW-1003">Cell membrane</keyword>
<dbReference type="Pfam" id="PF00672">
    <property type="entry name" value="HAMP"/>
    <property type="match status" value="1"/>
</dbReference>
<dbReference type="GO" id="GO:0005524">
    <property type="term" value="F:ATP binding"/>
    <property type="evidence" value="ECO:0007669"/>
    <property type="project" value="UniProtKB-KW"/>
</dbReference>
<dbReference type="Proteomes" id="UP001197974">
    <property type="component" value="Chromosome"/>
</dbReference>
<feature type="domain" description="HAMP" evidence="16">
    <location>
        <begin position="189"/>
        <end position="241"/>
    </location>
</feature>
<dbReference type="InterPro" id="IPR003594">
    <property type="entry name" value="HATPase_dom"/>
</dbReference>
<evidence type="ECO:0000256" key="1">
    <source>
        <dbReference type="ARBA" id="ARBA00000085"/>
    </source>
</evidence>
<evidence type="ECO:0000256" key="2">
    <source>
        <dbReference type="ARBA" id="ARBA00004651"/>
    </source>
</evidence>
<dbReference type="PROSITE" id="PS50885">
    <property type="entry name" value="HAMP"/>
    <property type="match status" value="1"/>
</dbReference>
<dbReference type="PANTHER" id="PTHR45528">
    <property type="entry name" value="SENSOR HISTIDINE KINASE CPXA"/>
    <property type="match status" value="1"/>
</dbReference>
<dbReference type="SUPFAM" id="SSF55874">
    <property type="entry name" value="ATPase domain of HSP90 chaperone/DNA topoisomerase II/histidine kinase"/>
    <property type="match status" value="1"/>
</dbReference>
<evidence type="ECO:0000256" key="11">
    <source>
        <dbReference type="ARBA" id="ARBA00022989"/>
    </source>
</evidence>
<dbReference type="Gene3D" id="3.30.565.10">
    <property type="entry name" value="Histidine kinase-like ATPase, C-terminal domain"/>
    <property type="match status" value="1"/>
</dbReference>
<dbReference type="SMART" id="SM00304">
    <property type="entry name" value="HAMP"/>
    <property type="match status" value="1"/>
</dbReference>
<dbReference type="Pfam" id="PF00512">
    <property type="entry name" value="HisKA"/>
    <property type="match status" value="1"/>
</dbReference>
<dbReference type="PRINTS" id="PR00344">
    <property type="entry name" value="BCTRLSENSOR"/>
</dbReference>
<gene>
    <name evidence="17" type="ORF">LC087_00325</name>
</gene>
<keyword evidence="5" id="KW-0597">Phosphoprotein</keyword>
<evidence type="ECO:0000256" key="10">
    <source>
        <dbReference type="ARBA" id="ARBA00022840"/>
    </source>
</evidence>
<dbReference type="InterPro" id="IPR003661">
    <property type="entry name" value="HisK_dim/P_dom"/>
</dbReference>
<keyword evidence="12" id="KW-0902">Two-component regulatory system</keyword>
<dbReference type="EMBL" id="CP129013">
    <property type="protein sequence ID" value="WLR42734.1"/>
    <property type="molecule type" value="Genomic_DNA"/>
</dbReference>
<keyword evidence="7 14" id="KW-0812">Transmembrane</keyword>
<dbReference type="InterPro" id="IPR003660">
    <property type="entry name" value="HAMP_dom"/>
</dbReference>
<evidence type="ECO:0000256" key="12">
    <source>
        <dbReference type="ARBA" id="ARBA00023012"/>
    </source>
</evidence>
<keyword evidence="9" id="KW-0418">Kinase</keyword>
<dbReference type="InterPro" id="IPR036890">
    <property type="entry name" value="HATPase_C_sf"/>
</dbReference>
<dbReference type="Pfam" id="PF02518">
    <property type="entry name" value="HATPase_c"/>
    <property type="match status" value="1"/>
</dbReference>
<dbReference type="EC" id="2.7.13.3" evidence="3"/>
<evidence type="ECO:0000313" key="17">
    <source>
        <dbReference type="EMBL" id="WLR42734.1"/>
    </source>
</evidence>
<dbReference type="CDD" id="cd00075">
    <property type="entry name" value="HATPase"/>
    <property type="match status" value="1"/>
</dbReference>
<feature type="domain" description="Histidine kinase" evidence="15">
    <location>
        <begin position="249"/>
        <end position="466"/>
    </location>
</feature>
<feature type="transmembrane region" description="Helical" evidence="14">
    <location>
        <begin position="12"/>
        <end position="35"/>
    </location>
</feature>
<dbReference type="PROSITE" id="PS50109">
    <property type="entry name" value="HIS_KIN"/>
    <property type="match status" value="1"/>
</dbReference>
<dbReference type="CDD" id="cd06225">
    <property type="entry name" value="HAMP"/>
    <property type="match status" value="1"/>
</dbReference>
<proteinExistence type="predicted"/>
<evidence type="ECO:0000256" key="13">
    <source>
        <dbReference type="ARBA" id="ARBA00023136"/>
    </source>
</evidence>
<evidence type="ECO:0000256" key="7">
    <source>
        <dbReference type="ARBA" id="ARBA00022692"/>
    </source>
</evidence>
<keyword evidence="10 17" id="KW-0067">ATP-binding</keyword>
<dbReference type="SUPFAM" id="SSF158472">
    <property type="entry name" value="HAMP domain-like"/>
    <property type="match status" value="1"/>
</dbReference>
<dbReference type="InterPro" id="IPR004358">
    <property type="entry name" value="Sig_transdc_His_kin-like_C"/>
</dbReference>
<dbReference type="CDD" id="cd00082">
    <property type="entry name" value="HisKA"/>
    <property type="match status" value="1"/>
</dbReference>
<protein>
    <recommendedName>
        <fullName evidence="3">histidine kinase</fullName>
        <ecNumber evidence="3">2.7.13.3</ecNumber>
    </recommendedName>
</protein>
<dbReference type="SMART" id="SM00388">
    <property type="entry name" value="HisKA"/>
    <property type="match status" value="1"/>
</dbReference>
<evidence type="ECO:0000256" key="4">
    <source>
        <dbReference type="ARBA" id="ARBA00022475"/>
    </source>
</evidence>
<keyword evidence="13 14" id="KW-0472">Membrane</keyword>
<keyword evidence="8" id="KW-0547">Nucleotide-binding</keyword>
<evidence type="ECO:0000256" key="5">
    <source>
        <dbReference type="ARBA" id="ARBA00022553"/>
    </source>
</evidence>
<sequence>MKLSSLSLYTKVRLIVFSFVLMTIGFSFIFIDFLYQELYIQNVEDMLIDEGERISAIYQSGPITEEFKEKINFHNSVSESEVMLIDNPRELSACLPFEIGHDSLIGEEERRTLLSGEMLLKTGYEERFNRTITGVVLPLLDNQTLHGVIYLYLPLEPIEEVFTYSTPILIGSGGLFFIIIFFIVDRMTERLLTPIEKMIQFSRNVSKGDFSKRVPIETKDEVGKLAEAFNQMSESLHLHDQHRRDFLANVAHELRTPLTYIKGYSHALKENIFKSKEEANQYSELIDRETDRMKRLVTDLLDLAQLEEMKEVINKQPFVFSQLIEDTIERFIPILNERSMTLKKQLNDEIIFFGDYERMMQVVYNLIENAIRYSDDGSSIHVQLTLENKNIFINIIDYGMGMSEEDVKHIGERFFRADKARSRTTGGTGLGLAIVKQIIQLHEGELKVFSELGKGTTFTVVLPYEEM</sequence>
<dbReference type="InterPro" id="IPR036097">
    <property type="entry name" value="HisK_dim/P_sf"/>
</dbReference>
<evidence type="ECO:0000313" key="18">
    <source>
        <dbReference type="Proteomes" id="UP001197974"/>
    </source>
</evidence>
<comment type="subcellular location">
    <subcellularLocation>
        <location evidence="2">Cell membrane</location>
        <topology evidence="2">Multi-pass membrane protein</topology>
    </subcellularLocation>
</comment>
<evidence type="ECO:0000256" key="6">
    <source>
        <dbReference type="ARBA" id="ARBA00022679"/>
    </source>
</evidence>
<dbReference type="Gene3D" id="1.10.287.130">
    <property type="match status" value="1"/>
</dbReference>
<accession>A0ABY9JVB1</accession>
<name>A0ABY9JVB1_9BACI</name>
<dbReference type="Gene3D" id="6.10.340.10">
    <property type="match status" value="1"/>
</dbReference>
<keyword evidence="6" id="KW-0808">Transferase</keyword>
<evidence type="ECO:0000256" key="3">
    <source>
        <dbReference type="ARBA" id="ARBA00012438"/>
    </source>
</evidence>
<keyword evidence="11 14" id="KW-1133">Transmembrane helix</keyword>
<evidence type="ECO:0000256" key="8">
    <source>
        <dbReference type="ARBA" id="ARBA00022741"/>
    </source>
</evidence>
<organism evidence="17 18">
    <name type="scientific">Bacillus carboniphilus</name>
    <dbReference type="NCBI Taxonomy" id="86663"/>
    <lineage>
        <taxon>Bacteria</taxon>
        <taxon>Bacillati</taxon>
        <taxon>Bacillota</taxon>
        <taxon>Bacilli</taxon>
        <taxon>Bacillales</taxon>
        <taxon>Bacillaceae</taxon>
        <taxon>Bacillus</taxon>
    </lineage>
</organism>
<dbReference type="SUPFAM" id="SSF47384">
    <property type="entry name" value="Homodimeric domain of signal transducing histidine kinase"/>
    <property type="match status" value="1"/>
</dbReference>
<evidence type="ECO:0000256" key="9">
    <source>
        <dbReference type="ARBA" id="ARBA00022777"/>
    </source>
</evidence>
<keyword evidence="18" id="KW-1185">Reference proteome</keyword>
<comment type="catalytic activity">
    <reaction evidence="1">
        <text>ATP + protein L-histidine = ADP + protein N-phospho-L-histidine.</text>
        <dbReference type="EC" id="2.7.13.3"/>
    </reaction>
</comment>
<dbReference type="SMART" id="SM00387">
    <property type="entry name" value="HATPase_c"/>
    <property type="match status" value="1"/>
</dbReference>